<keyword evidence="1" id="KW-0472">Membrane</keyword>
<comment type="caution">
    <text evidence="2">The sequence shown here is derived from an EMBL/GenBank/DDBJ whole genome shotgun (WGS) entry which is preliminary data.</text>
</comment>
<dbReference type="Proteomes" id="UP000552241">
    <property type="component" value="Unassembled WGS sequence"/>
</dbReference>
<dbReference type="RefSeq" id="WP_182042506.1">
    <property type="nucleotide sequence ID" value="NZ_JACDZE010000001.1"/>
</dbReference>
<keyword evidence="1" id="KW-1133">Transmembrane helix</keyword>
<evidence type="ECO:0000313" key="2">
    <source>
        <dbReference type="EMBL" id="MBA5628931.1"/>
    </source>
</evidence>
<reference evidence="2 3" key="1">
    <citation type="submission" date="2020-07" db="EMBL/GenBank/DDBJ databases">
        <title>Moheibacter lacus sp. nov., a member of the family Flavobacteriaceae isolated from freshwater lake sediment.</title>
        <authorList>
            <person name="Liu Y."/>
        </authorList>
    </citation>
    <scope>NUCLEOTIDE SEQUENCE [LARGE SCALE GENOMIC DNA]</scope>
    <source>
        <strain evidence="2 3">BDHS18</strain>
    </source>
</reference>
<keyword evidence="1" id="KW-0812">Transmembrane</keyword>
<proteinExistence type="predicted"/>
<evidence type="ECO:0000256" key="1">
    <source>
        <dbReference type="SAM" id="Phobius"/>
    </source>
</evidence>
<protein>
    <submittedName>
        <fullName evidence="2">Uncharacterized protein</fullName>
    </submittedName>
</protein>
<feature type="transmembrane region" description="Helical" evidence="1">
    <location>
        <begin position="193"/>
        <end position="211"/>
    </location>
</feature>
<accession>A0A838ZGW9</accession>
<organism evidence="2 3">
    <name type="scientific">Moheibacter lacus</name>
    <dbReference type="NCBI Taxonomy" id="2745851"/>
    <lineage>
        <taxon>Bacteria</taxon>
        <taxon>Pseudomonadati</taxon>
        <taxon>Bacteroidota</taxon>
        <taxon>Flavobacteriia</taxon>
        <taxon>Flavobacteriales</taxon>
        <taxon>Weeksellaceae</taxon>
        <taxon>Moheibacter</taxon>
    </lineage>
</organism>
<dbReference type="AlphaFoldDB" id="A0A838ZGW9"/>
<evidence type="ECO:0000313" key="3">
    <source>
        <dbReference type="Proteomes" id="UP000552241"/>
    </source>
</evidence>
<name>A0A838ZGW9_9FLAO</name>
<keyword evidence="3" id="KW-1185">Reference proteome</keyword>
<sequence length="213" mass="24949">MRKFNEREKKLISDLSKVSFSETEKFSFFLQMYYFTATSNKALLVFMQFQQALLYIKHDKFINIKDRKTELGEFLELLSLIIYLKEKRYISIYQVESQNAALQIMKEGFDNPRDDGKGHIFFNDKDYLVTNEATKILRDNHIVYEGINLPSDVYQLIIDNFFGVLYVSEELRELVKNDFCSEDDLKFNKQQTLAWIGIGVSLLLGLLSVLISS</sequence>
<gene>
    <name evidence="2" type="ORF">HU137_03995</name>
</gene>
<dbReference type="EMBL" id="JACDZE010000001">
    <property type="protein sequence ID" value="MBA5628931.1"/>
    <property type="molecule type" value="Genomic_DNA"/>
</dbReference>